<accession>A0A291PD61</accession>
<dbReference type="KEGG" id="ato:CIW82_00345"/>
<evidence type="ECO:0000313" key="3">
    <source>
        <dbReference type="Proteomes" id="UP000220394"/>
    </source>
</evidence>
<dbReference type="GO" id="GO:0003677">
    <property type="term" value="F:DNA binding"/>
    <property type="evidence" value="ECO:0007669"/>
    <property type="project" value="InterPro"/>
</dbReference>
<dbReference type="SMART" id="SM00530">
    <property type="entry name" value="HTH_XRE"/>
    <property type="match status" value="1"/>
</dbReference>
<dbReference type="Pfam" id="PF13560">
    <property type="entry name" value="HTH_31"/>
    <property type="match status" value="1"/>
</dbReference>
<dbReference type="AlphaFoldDB" id="A0A291PD61"/>
<gene>
    <name evidence="2" type="ORF">CIW82_00345</name>
</gene>
<dbReference type="Proteomes" id="UP000220394">
    <property type="component" value="Chromosome"/>
</dbReference>
<sequence>MITQAQFDHIMAERIGALIKRERKRSGLAQDELARRSGYSRVTVKKTEDGRTLPRLPVLFALLWELDCTQSVWDEISRIDACLRAQMKREAA</sequence>
<feature type="domain" description="HTH cro/C1-type" evidence="1">
    <location>
        <begin position="19"/>
        <end position="73"/>
    </location>
</feature>
<dbReference type="EMBL" id="CP022699">
    <property type="protein sequence ID" value="ATJ89393.1"/>
    <property type="molecule type" value="Genomic_DNA"/>
</dbReference>
<dbReference type="PROSITE" id="PS50943">
    <property type="entry name" value="HTH_CROC1"/>
    <property type="match status" value="1"/>
</dbReference>
<dbReference type="CDD" id="cd00093">
    <property type="entry name" value="HTH_XRE"/>
    <property type="match status" value="1"/>
</dbReference>
<dbReference type="Gene3D" id="1.10.260.40">
    <property type="entry name" value="lambda repressor-like DNA-binding domains"/>
    <property type="match status" value="1"/>
</dbReference>
<dbReference type="InterPro" id="IPR010982">
    <property type="entry name" value="Lambda_DNA-bd_dom_sf"/>
</dbReference>
<reference evidence="2 3" key="1">
    <citation type="submission" date="2017-08" db="EMBL/GenBank/DDBJ databases">
        <title>Complete Genome Sequence of Acetobacter tropicalis Oregon-R-modENCODE STRAIN BDGP1, an acetic acid bacterium isolated from Drosophila melanogaster gut.</title>
        <authorList>
            <person name="Wan K.H."/>
            <person name="Yu C."/>
            <person name="Park S."/>
            <person name="Hammonds A.S."/>
            <person name="Booth B.W."/>
            <person name="Celniker S.E."/>
        </authorList>
    </citation>
    <scope>NUCLEOTIDE SEQUENCE [LARGE SCALE GENOMIC DNA]</scope>
    <source>
        <strain evidence="2 3">BDGP1</strain>
    </source>
</reference>
<proteinExistence type="predicted"/>
<organism evidence="2 3">
    <name type="scientific">Acetobacter tropicalis</name>
    <dbReference type="NCBI Taxonomy" id="104102"/>
    <lineage>
        <taxon>Bacteria</taxon>
        <taxon>Pseudomonadati</taxon>
        <taxon>Pseudomonadota</taxon>
        <taxon>Alphaproteobacteria</taxon>
        <taxon>Acetobacterales</taxon>
        <taxon>Acetobacteraceae</taxon>
        <taxon>Acetobacter</taxon>
    </lineage>
</organism>
<dbReference type="RefSeq" id="WP_086897550.1">
    <property type="nucleotide sequence ID" value="NZ_CP022699.1"/>
</dbReference>
<evidence type="ECO:0000313" key="2">
    <source>
        <dbReference type="EMBL" id="ATJ89393.1"/>
    </source>
</evidence>
<protein>
    <submittedName>
        <fullName evidence="2">XRE family transcriptional regulator</fullName>
    </submittedName>
</protein>
<evidence type="ECO:0000259" key="1">
    <source>
        <dbReference type="PROSITE" id="PS50943"/>
    </source>
</evidence>
<dbReference type="InterPro" id="IPR001387">
    <property type="entry name" value="Cro/C1-type_HTH"/>
</dbReference>
<name>A0A291PD61_9PROT</name>
<dbReference type="SUPFAM" id="SSF47413">
    <property type="entry name" value="lambda repressor-like DNA-binding domains"/>
    <property type="match status" value="1"/>
</dbReference>